<protein>
    <submittedName>
        <fullName evidence="1">Uncharacterized protein</fullName>
    </submittedName>
</protein>
<sequence>MTPVKHFPAERIRAANYPSRIARAVAEAIKESTMSRADIAKAMSASLGENVTPGMLDQYTSTANERNNIPAHRLIALVAVTGDVRVINAALQDTSFIAIDKSFEPLIRRELARERLAEVQREIDEAEAQWRAGK</sequence>
<proteinExistence type="predicted"/>
<evidence type="ECO:0000313" key="1">
    <source>
        <dbReference type="EMBL" id="NVL08659.1"/>
    </source>
</evidence>
<organism evidence="1">
    <name type="scientific">Bradyrhizobium quebecense</name>
    <dbReference type="NCBI Taxonomy" id="2748629"/>
    <lineage>
        <taxon>Bacteria</taxon>
        <taxon>Pseudomonadati</taxon>
        <taxon>Pseudomonadota</taxon>
        <taxon>Alphaproteobacteria</taxon>
        <taxon>Hyphomicrobiales</taxon>
        <taxon>Nitrobacteraceae</taxon>
        <taxon>Bradyrhizobium</taxon>
    </lineage>
</organism>
<dbReference type="EMBL" id="JABWSX010000001">
    <property type="protein sequence ID" value="NVL08659.1"/>
    <property type="molecule type" value="Genomic_DNA"/>
</dbReference>
<accession>A0A973WPM8</accession>
<reference evidence="1" key="1">
    <citation type="submission" date="2020-06" db="EMBL/GenBank/DDBJ databases">
        <title>Whole Genome Sequence of Bradyrhizobium sp. Strain 66S1MB.</title>
        <authorList>
            <person name="Bromfield E."/>
            <person name="Cloutier S."/>
        </authorList>
    </citation>
    <scope>NUCLEOTIDE SEQUENCE</scope>
    <source>
        <strain evidence="1">66S1MB</strain>
    </source>
</reference>
<comment type="caution">
    <text evidence="1">The sequence shown here is derived from an EMBL/GenBank/DDBJ whole genome shotgun (WGS) entry which is preliminary data.</text>
</comment>
<dbReference type="AlphaFoldDB" id="A0A973WPM8"/>
<name>A0A973WPM8_9BRAD</name>
<dbReference type="RefSeq" id="WP_176532142.1">
    <property type="nucleotide sequence ID" value="NZ_CP088022.1"/>
</dbReference>
<gene>
    <name evidence="1" type="ORF">HU230_23440</name>
</gene>